<dbReference type="PROSITE" id="PS51257">
    <property type="entry name" value="PROKAR_LIPOPROTEIN"/>
    <property type="match status" value="1"/>
</dbReference>
<organism evidence="2">
    <name type="scientific">Cacopsylla melanoneura</name>
    <dbReference type="NCBI Taxonomy" id="428564"/>
    <lineage>
        <taxon>Eukaryota</taxon>
        <taxon>Metazoa</taxon>
        <taxon>Ecdysozoa</taxon>
        <taxon>Arthropoda</taxon>
        <taxon>Hexapoda</taxon>
        <taxon>Insecta</taxon>
        <taxon>Pterygota</taxon>
        <taxon>Neoptera</taxon>
        <taxon>Paraneoptera</taxon>
        <taxon>Hemiptera</taxon>
        <taxon>Sternorrhyncha</taxon>
        <taxon>Psylloidea</taxon>
        <taxon>Psyllidae</taxon>
        <taxon>Psyllinae</taxon>
        <taxon>Cacopsylla</taxon>
    </lineage>
</organism>
<accession>A0A8D8WEE5</accession>
<keyword evidence="1" id="KW-1133">Transmembrane helix</keyword>
<evidence type="ECO:0000256" key="1">
    <source>
        <dbReference type="SAM" id="Phobius"/>
    </source>
</evidence>
<dbReference type="AlphaFoldDB" id="A0A8D8WEE5"/>
<evidence type="ECO:0000313" key="2">
    <source>
        <dbReference type="EMBL" id="CAG6654889.1"/>
    </source>
</evidence>
<protein>
    <submittedName>
        <fullName evidence="2">Uncharacterized protein</fullName>
    </submittedName>
</protein>
<feature type="transmembrane region" description="Helical" evidence="1">
    <location>
        <begin position="60"/>
        <end position="79"/>
    </location>
</feature>
<name>A0A8D8WEE5_9HEMI</name>
<keyword evidence="1" id="KW-0812">Transmembrane</keyword>
<proteinExistence type="predicted"/>
<reference evidence="2" key="1">
    <citation type="submission" date="2021-05" db="EMBL/GenBank/DDBJ databases">
        <authorList>
            <person name="Alioto T."/>
            <person name="Alioto T."/>
            <person name="Gomez Garrido J."/>
        </authorList>
    </citation>
    <scope>NUCLEOTIDE SEQUENCE</scope>
</reference>
<keyword evidence="1" id="KW-0472">Membrane</keyword>
<sequence>MFIFSREQTCFYFMAVVISCFFPGKVSPMKIHNTLFSYPFPREGCSLYGKGKRTFIHQWYFIRETFFIQLLFSFIYFFISSRNNFHLLTLLRQLRWLRGNAPAFQARRRGFDSRPWRIFLKKEEFVPGTAGFFLFCLPFSLQFPGR</sequence>
<dbReference type="EMBL" id="HBUF01179419">
    <property type="protein sequence ID" value="CAG6654889.1"/>
    <property type="molecule type" value="Transcribed_RNA"/>
</dbReference>